<dbReference type="InterPro" id="IPR036393">
    <property type="entry name" value="AceGlu_kinase-like_sf"/>
</dbReference>
<keyword evidence="2 5" id="KW-0808">Transferase</keyword>
<sequence>MKKAVIAVGGNSLIKDKDHQSVPDQYLAVCETVKHVAGMVEKGYNVVMTHGNGPQVGFILRRSEISRTELHEVPLDSCGADTQGAIGYQIQQAFYNEFKKRGIKKNVVTVVTQVLVDKNDEAFKKPTKPIGSFMSKEDADKKVKEEGWNIKEDAGRGYRRVVASPMPKEIVEIDAVKKLIDSDFIVVAVGGGGIPVIATDKGELKGTAAVIDKDFASALLAAEIKADIFMITTGVEKVCINYNKPDQKTIDKMSLAEAEKYLAEGQFPAGSMGPKIQAAIMFLKNGGETVIITSPEFIEKAINGQTGTVITK</sequence>
<dbReference type="InterPro" id="IPR001048">
    <property type="entry name" value="Asp/Glu/Uridylate_kinase"/>
</dbReference>
<comment type="similarity">
    <text evidence="1 5">Belongs to the carbamate kinase family.</text>
</comment>
<feature type="domain" description="Aspartate/glutamate/uridylate kinase" evidence="6">
    <location>
        <begin position="2"/>
        <end position="294"/>
    </location>
</feature>
<name>A0A1F7WZB2_9BACT</name>
<dbReference type="PIRSF" id="PIRSF000723">
    <property type="entry name" value="Carbamate_kin"/>
    <property type="match status" value="1"/>
</dbReference>
<dbReference type="NCBIfam" id="NF009007">
    <property type="entry name" value="PRK12352.1"/>
    <property type="match status" value="1"/>
</dbReference>
<evidence type="ECO:0000256" key="3">
    <source>
        <dbReference type="ARBA" id="ARBA00022777"/>
    </source>
</evidence>
<evidence type="ECO:0000256" key="5">
    <source>
        <dbReference type="PIRNR" id="PIRNR000723"/>
    </source>
</evidence>
<evidence type="ECO:0000256" key="1">
    <source>
        <dbReference type="ARBA" id="ARBA00011066"/>
    </source>
</evidence>
<evidence type="ECO:0000313" key="8">
    <source>
        <dbReference type="Proteomes" id="UP000178735"/>
    </source>
</evidence>
<dbReference type="PANTHER" id="PTHR30409">
    <property type="entry name" value="CARBAMATE KINASE"/>
    <property type="match status" value="1"/>
</dbReference>
<reference evidence="7 8" key="1">
    <citation type="journal article" date="2016" name="Nat. Commun.">
        <title>Thousands of microbial genomes shed light on interconnected biogeochemical processes in an aquifer system.</title>
        <authorList>
            <person name="Anantharaman K."/>
            <person name="Brown C.T."/>
            <person name="Hug L.A."/>
            <person name="Sharon I."/>
            <person name="Castelle C.J."/>
            <person name="Probst A.J."/>
            <person name="Thomas B.C."/>
            <person name="Singh A."/>
            <person name="Wilkins M.J."/>
            <person name="Karaoz U."/>
            <person name="Brodie E.L."/>
            <person name="Williams K.H."/>
            <person name="Hubbard S.S."/>
            <person name="Banfield J.F."/>
        </authorList>
    </citation>
    <scope>NUCLEOTIDE SEQUENCE [LARGE SCALE GENOMIC DNA]</scope>
</reference>
<dbReference type="CDD" id="cd04235">
    <property type="entry name" value="AAK_CK"/>
    <property type="match status" value="1"/>
</dbReference>
<comment type="caution">
    <text evidence="7">The sequence shown here is derived from an EMBL/GenBank/DDBJ whole genome shotgun (WGS) entry which is preliminary data.</text>
</comment>
<dbReference type="EMBL" id="MGFH01000024">
    <property type="protein sequence ID" value="OGM08120.1"/>
    <property type="molecule type" value="Genomic_DNA"/>
</dbReference>
<dbReference type="Proteomes" id="UP000178735">
    <property type="component" value="Unassembled WGS sequence"/>
</dbReference>
<gene>
    <name evidence="7" type="ORF">A2008_00730</name>
</gene>
<dbReference type="NCBIfam" id="TIGR00746">
    <property type="entry name" value="arcC"/>
    <property type="match status" value="1"/>
</dbReference>
<dbReference type="Pfam" id="PF00696">
    <property type="entry name" value="AA_kinase"/>
    <property type="match status" value="1"/>
</dbReference>
<dbReference type="SUPFAM" id="SSF53633">
    <property type="entry name" value="Carbamate kinase-like"/>
    <property type="match status" value="1"/>
</dbReference>
<dbReference type="GO" id="GO:0019546">
    <property type="term" value="P:L-arginine deiminase pathway"/>
    <property type="evidence" value="ECO:0007669"/>
    <property type="project" value="TreeGrafter"/>
</dbReference>
<evidence type="ECO:0000313" key="7">
    <source>
        <dbReference type="EMBL" id="OGM08120.1"/>
    </source>
</evidence>
<dbReference type="STRING" id="1817813.A2008_00730"/>
<protein>
    <recommendedName>
        <fullName evidence="4 5">Carbamate kinase</fullName>
    </recommendedName>
</protein>
<evidence type="ECO:0000259" key="6">
    <source>
        <dbReference type="Pfam" id="PF00696"/>
    </source>
</evidence>
<dbReference type="AlphaFoldDB" id="A0A1F7WZB2"/>
<evidence type="ECO:0000256" key="4">
    <source>
        <dbReference type="NCBIfam" id="TIGR00746"/>
    </source>
</evidence>
<dbReference type="FunFam" id="3.40.1160.10:FF:000007">
    <property type="entry name" value="Carbamate kinase"/>
    <property type="match status" value="1"/>
</dbReference>
<dbReference type="InterPro" id="IPR003964">
    <property type="entry name" value="Carb_kinase"/>
</dbReference>
<organism evidence="7 8">
    <name type="scientific">Candidatus Wallbacteria bacterium GWC2_49_35</name>
    <dbReference type="NCBI Taxonomy" id="1817813"/>
    <lineage>
        <taxon>Bacteria</taxon>
        <taxon>Candidatus Walliibacteriota</taxon>
    </lineage>
</organism>
<proteinExistence type="inferred from homology"/>
<dbReference type="PANTHER" id="PTHR30409:SF1">
    <property type="entry name" value="CARBAMATE KINASE-RELATED"/>
    <property type="match status" value="1"/>
</dbReference>
<dbReference type="GO" id="GO:0005829">
    <property type="term" value="C:cytosol"/>
    <property type="evidence" value="ECO:0007669"/>
    <property type="project" value="TreeGrafter"/>
</dbReference>
<accession>A0A1F7WZB2</accession>
<keyword evidence="3 5" id="KW-0418">Kinase</keyword>
<dbReference type="Gene3D" id="3.40.1160.10">
    <property type="entry name" value="Acetylglutamate kinase-like"/>
    <property type="match status" value="1"/>
</dbReference>
<evidence type="ECO:0000256" key="2">
    <source>
        <dbReference type="ARBA" id="ARBA00022679"/>
    </source>
</evidence>
<dbReference type="GO" id="GO:0008804">
    <property type="term" value="F:carbamate kinase activity"/>
    <property type="evidence" value="ECO:0007669"/>
    <property type="project" value="UniProtKB-UniRule"/>
</dbReference>
<dbReference type="PRINTS" id="PR01469">
    <property type="entry name" value="CARBMTKINASE"/>
</dbReference>